<accession>A0A2N8T443</accession>
<dbReference type="Proteomes" id="UP000236023">
    <property type="component" value="Unassembled WGS sequence"/>
</dbReference>
<evidence type="ECO:0000313" key="4">
    <source>
        <dbReference type="Proteomes" id="UP000236023"/>
    </source>
</evidence>
<comment type="caution">
    <text evidence="3">The sequence shown here is derived from an EMBL/GenBank/DDBJ whole genome shotgun (WGS) entry which is preliminary data.</text>
</comment>
<gene>
    <name evidence="3" type="ORF">CXK94_10780</name>
</gene>
<reference evidence="3 4" key="1">
    <citation type="submission" date="2018-01" db="EMBL/GenBank/DDBJ databases">
        <title>Denitrification phenotypes of diverse strains of Pseudomonas stutzeri.</title>
        <authorList>
            <person name="Milligan D.A."/>
            <person name="Bergaust L."/>
            <person name="Bakken L.R."/>
            <person name="Frostegard A."/>
        </authorList>
    </citation>
    <scope>NUCLEOTIDE SEQUENCE [LARGE SCALE GENOMIC DNA]</scope>
    <source>
        <strain evidence="3 4">24a75</strain>
    </source>
</reference>
<sequence>MRYAVLAVCCLGLAACAGGSPDSACQVLDPPAAIGPTAEHEQRVEMQATGDPTATTRGGLQDCP</sequence>
<name>A0A2N8T443_STUST</name>
<evidence type="ECO:0008006" key="5">
    <source>
        <dbReference type="Google" id="ProtNLM"/>
    </source>
</evidence>
<feature type="chain" id="PRO_5014912430" description="Lipoprotein" evidence="2">
    <location>
        <begin position="18"/>
        <end position="64"/>
    </location>
</feature>
<proteinExistence type="predicted"/>
<feature type="region of interest" description="Disordered" evidence="1">
    <location>
        <begin position="43"/>
        <end position="64"/>
    </location>
</feature>
<dbReference type="AlphaFoldDB" id="A0A2N8T443"/>
<organism evidence="3 4">
    <name type="scientific">Stutzerimonas stutzeri</name>
    <name type="common">Pseudomonas stutzeri</name>
    <dbReference type="NCBI Taxonomy" id="316"/>
    <lineage>
        <taxon>Bacteria</taxon>
        <taxon>Pseudomonadati</taxon>
        <taxon>Pseudomonadota</taxon>
        <taxon>Gammaproteobacteria</taxon>
        <taxon>Pseudomonadales</taxon>
        <taxon>Pseudomonadaceae</taxon>
        <taxon>Stutzerimonas</taxon>
    </lineage>
</organism>
<keyword evidence="2" id="KW-0732">Signal</keyword>
<dbReference type="EMBL" id="POUT01000005">
    <property type="protein sequence ID" value="PNG09510.1"/>
    <property type="molecule type" value="Genomic_DNA"/>
</dbReference>
<evidence type="ECO:0000256" key="2">
    <source>
        <dbReference type="SAM" id="SignalP"/>
    </source>
</evidence>
<dbReference type="PROSITE" id="PS51257">
    <property type="entry name" value="PROKAR_LIPOPROTEIN"/>
    <property type="match status" value="1"/>
</dbReference>
<evidence type="ECO:0000313" key="3">
    <source>
        <dbReference type="EMBL" id="PNG09510.1"/>
    </source>
</evidence>
<feature type="signal peptide" evidence="2">
    <location>
        <begin position="1"/>
        <end position="17"/>
    </location>
</feature>
<evidence type="ECO:0000256" key="1">
    <source>
        <dbReference type="SAM" id="MobiDB-lite"/>
    </source>
</evidence>
<dbReference type="RefSeq" id="WP_102894346.1">
    <property type="nucleotide sequence ID" value="NZ_JAMOHU010000017.1"/>
</dbReference>
<protein>
    <recommendedName>
        <fullName evidence="5">Lipoprotein</fullName>
    </recommendedName>
</protein>